<dbReference type="Proteomes" id="UP000509246">
    <property type="component" value="Chromosome"/>
</dbReference>
<dbReference type="InterPro" id="IPR007848">
    <property type="entry name" value="Small_mtfrase_dom"/>
</dbReference>
<gene>
    <name evidence="4" type="primary">yfiC</name>
    <name evidence="4" type="ORF">CARM_0944</name>
</gene>
<name>A0A7L5IPG6_9BACT</name>
<dbReference type="SUPFAM" id="SSF53335">
    <property type="entry name" value="S-adenosyl-L-methionine-dependent methyltransferases"/>
    <property type="match status" value="1"/>
</dbReference>
<dbReference type="PROSITE" id="PS00092">
    <property type="entry name" value="N6_MTASE"/>
    <property type="match status" value="1"/>
</dbReference>
<dbReference type="InterPro" id="IPR050210">
    <property type="entry name" value="tRNA_Adenine-N(6)_MTase"/>
</dbReference>
<dbReference type="PANTHER" id="PTHR47739">
    <property type="entry name" value="TRNA1(VAL) (ADENINE(37)-N6)-METHYLTRANSFERASE"/>
    <property type="match status" value="1"/>
</dbReference>
<dbReference type="InterPro" id="IPR029063">
    <property type="entry name" value="SAM-dependent_MTases_sf"/>
</dbReference>
<evidence type="ECO:0000313" key="5">
    <source>
        <dbReference type="Proteomes" id="UP000509246"/>
    </source>
</evidence>
<dbReference type="Gene3D" id="3.40.50.150">
    <property type="entry name" value="Vaccinia Virus protein VP39"/>
    <property type="match status" value="1"/>
</dbReference>
<accession>A0A7L5IPG6</accession>
<dbReference type="GO" id="GO:0008757">
    <property type="term" value="F:S-adenosylmethionine-dependent methyltransferase activity"/>
    <property type="evidence" value="ECO:0007669"/>
    <property type="project" value="UniProtKB-ARBA"/>
</dbReference>
<evidence type="ECO:0000259" key="3">
    <source>
        <dbReference type="Pfam" id="PF05175"/>
    </source>
</evidence>
<dbReference type="GO" id="GO:0008170">
    <property type="term" value="F:N-methyltransferase activity"/>
    <property type="evidence" value="ECO:0007669"/>
    <property type="project" value="UniProtKB-ARBA"/>
</dbReference>
<keyword evidence="4" id="KW-0808">Transferase</keyword>
<organism evidence="4 5">
    <name type="scientific">Campylobacter armoricus</name>
    <dbReference type="NCBI Taxonomy" id="2505970"/>
    <lineage>
        <taxon>Bacteria</taxon>
        <taxon>Pseudomonadati</taxon>
        <taxon>Campylobacterota</taxon>
        <taxon>Epsilonproteobacteria</taxon>
        <taxon>Campylobacterales</taxon>
        <taxon>Campylobacteraceae</taxon>
        <taxon>Campylobacter</taxon>
    </lineage>
</organism>
<keyword evidence="2" id="KW-0949">S-adenosyl-L-methionine</keyword>
<keyword evidence="1 4" id="KW-0489">Methyltransferase</keyword>
<evidence type="ECO:0000256" key="1">
    <source>
        <dbReference type="ARBA" id="ARBA00022603"/>
    </source>
</evidence>
<dbReference type="RefSeq" id="WP_139425508.1">
    <property type="nucleotide sequence ID" value="NZ_CBCSFY010000002.1"/>
</dbReference>
<dbReference type="EMBL" id="CP053825">
    <property type="protein sequence ID" value="QKF79849.1"/>
    <property type="molecule type" value="Genomic_DNA"/>
</dbReference>
<dbReference type="GO" id="GO:0003676">
    <property type="term" value="F:nucleic acid binding"/>
    <property type="evidence" value="ECO:0007669"/>
    <property type="project" value="InterPro"/>
</dbReference>
<reference evidence="4 5" key="1">
    <citation type="submission" date="2020-05" db="EMBL/GenBank/DDBJ databases">
        <title>Complete genome sequencing of Campylobacter and Arcobacter type strains.</title>
        <authorList>
            <person name="Miller W.G."/>
            <person name="Yee E."/>
        </authorList>
    </citation>
    <scope>NUCLEOTIDE SEQUENCE [LARGE SCALE GENOMIC DNA]</scope>
    <source>
        <strain evidence="4 5">CCUG 73571</strain>
    </source>
</reference>
<dbReference type="EC" id="2.1.1.223" evidence="4"/>
<dbReference type="KEGG" id="carm:CARM_0944"/>
<evidence type="ECO:0000256" key="2">
    <source>
        <dbReference type="ARBA" id="ARBA00022691"/>
    </source>
</evidence>
<keyword evidence="5" id="KW-1185">Reference proteome</keyword>
<proteinExistence type="predicted"/>
<evidence type="ECO:0000313" key="4">
    <source>
        <dbReference type="EMBL" id="QKF79849.1"/>
    </source>
</evidence>
<dbReference type="Pfam" id="PF05175">
    <property type="entry name" value="MTS"/>
    <property type="match status" value="1"/>
</dbReference>
<dbReference type="GO" id="GO:0032259">
    <property type="term" value="P:methylation"/>
    <property type="evidence" value="ECO:0007669"/>
    <property type="project" value="UniProtKB-KW"/>
</dbReference>
<protein>
    <submittedName>
        <fullName evidence="4">tRNA m6A37 methyltransferase</fullName>
        <ecNumber evidence="4">2.1.1.223</ecNumber>
    </submittedName>
</protein>
<sequence>MLKLFQYPKGYRYNNDSLLLFDFLSKQNLQGNVLDIGCGCGILGLLIKQKFPNSKVFMLDIQQQNIDLTYKNSIENSLDIQAICQDFLHFESDIKFDYLVSNPPFYKQNTQKTDNLHMNISRYQEFMPLEKMIAKINSIIKPNGKIYICYEAEFLDAICAYFMQYKIKLTKLQFIHSNNAKSARLILLEARKNSKSPIEILPPLFMYENDNLSQVIEEIYKTTGTISYDLQ</sequence>
<dbReference type="PANTHER" id="PTHR47739:SF1">
    <property type="entry name" value="TRNA1(VAL) (ADENINE(37)-N6)-METHYLTRANSFERASE"/>
    <property type="match status" value="1"/>
</dbReference>
<dbReference type="InterPro" id="IPR002052">
    <property type="entry name" value="DNA_methylase_N6_adenine_CS"/>
</dbReference>
<dbReference type="AlphaFoldDB" id="A0A7L5IPG6"/>
<feature type="domain" description="Methyltransferase small" evidence="3">
    <location>
        <begin position="17"/>
        <end position="116"/>
    </location>
</feature>
<dbReference type="GeneID" id="56586686"/>
<dbReference type="CDD" id="cd02440">
    <property type="entry name" value="AdoMet_MTases"/>
    <property type="match status" value="1"/>
</dbReference>